<name>A0A2H0D0I8_9BACT</name>
<dbReference type="Proteomes" id="UP000230159">
    <property type="component" value="Unassembled WGS sequence"/>
</dbReference>
<evidence type="ECO:0000313" key="1">
    <source>
        <dbReference type="EMBL" id="PIP75684.1"/>
    </source>
</evidence>
<protein>
    <recommendedName>
        <fullName evidence="3">Toxin-antitoxin system protein</fullName>
    </recommendedName>
</protein>
<comment type="caution">
    <text evidence="1">The sequence shown here is derived from an EMBL/GenBank/DDBJ whole genome shotgun (WGS) entry which is preliminary data.</text>
</comment>
<gene>
    <name evidence="1" type="ORF">COW86_02385</name>
</gene>
<proteinExistence type="predicted"/>
<reference evidence="1 2" key="1">
    <citation type="submission" date="2017-09" db="EMBL/GenBank/DDBJ databases">
        <title>Depth-based differentiation of microbial function through sediment-hosted aquifers and enrichment of novel symbionts in the deep terrestrial subsurface.</title>
        <authorList>
            <person name="Probst A.J."/>
            <person name="Ladd B."/>
            <person name="Jarett J.K."/>
            <person name="Geller-Mcgrath D.E."/>
            <person name="Sieber C.M."/>
            <person name="Emerson J.B."/>
            <person name="Anantharaman K."/>
            <person name="Thomas B.C."/>
            <person name="Malmstrom R."/>
            <person name="Stieglmeier M."/>
            <person name="Klingl A."/>
            <person name="Woyke T."/>
            <person name="Ryan C.M."/>
            <person name="Banfield J.F."/>
        </authorList>
    </citation>
    <scope>NUCLEOTIDE SEQUENCE [LARGE SCALE GENOMIC DNA]</scope>
    <source>
        <strain evidence="1">CG22_combo_CG10-13_8_21_14_all_39_9</strain>
    </source>
</reference>
<organism evidence="1 2">
    <name type="scientific">Candidatus Kuenenbacteria bacterium CG22_combo_CG10-13_8_21_14_all_39_9</name>
    <dbReference type="NCBI Taxonomy" id="1974621"/>
    <lineage>
        <taxon>Bacteria</taxon>
        <taxon>Candidatus Kueneniibacteriota</taxon>
    </lineage>
</organism>
<dbReference type="AlphaFoldDB" id="A0A2H0D0I8"/>
<accession>A0A2H0D0I8</accession>
<dbReference type="EMBL" id="PCTN01000106">
    <property type="protein sequence ID" value="PIP75684.1"/>
    <property type="molecule type" value="Genomic_DNA"/>
</dbReference>
<sequence>MIYKEELIKFVEWTKLKIRIHAKKDEEIVYFREREIWWASLGVNVGYEEDGKHEKFERPILILKKFNKHILWALPITSKQREGFFYHQLNYFKKEYFLILPQLKLISSKRLLRRIRKIDVGEFEIIKGKVKGLL</sequence>
<dbReference type="GO" id="GO:0003677">
    <property type="term" value="F:DNA binding"/>
    <property type="evidence" value="ECO:0007669"/>
    <property type="project" value="InterPro"/>
</dbReference>
<dbReference type="InterPro" id="IPR003477">
    <property type="entry name" value="PemK-like"/>
</dbReference>
<dbReference type="Pfam" id="PF02452">
    <property type="entry name" value="PemK_toxin"/>
    <property type="match status" value="1"/>
</dbReference>
<dbReference type="Gene3D" id="2.30.30.110">
    <property type="match status" value="1"/>
</dbReference>
<dbReference type="SUPFAM" id="SSF50118">
    <property type="entry name" value="Cell growth inhibitor/plasmid maintenance toxic component"/>
    <property type="match status" value="1"/>
</dbReference>
<dbReference type="InterPro" id="IPR011067">
    <property type="entry name" value="Plasmid_toxin/cell-grow_inhib"/>
</dbReference>
<evidence type="ECO:0000313" key="2">
    <source>
        <dbReference type="Proteomes" id="UP000230159"/>
    </source>
</evidence>
<evidence type="ECO:0008006" key="3">
    <source>
        <dbReference type="Google" id="ProtNLM"/>
    </source>
</evidence>